<keyword evidence="3" id="KW-1185">Reference proteome</keyword>
<dbReference type="PROSITE" id="PS51257">
    <property type="entry name" value="PROKAR_LIPOPROTEIN"/>
    <property type="match status" value="1"/>
</dbReference>
<dbReference type="AlphaFoldDB" id="A0A127K413"/>
<dbReference type="EMBL" id="CP014646">
    <property type="protein sequence ID" value="AMO36702.1"/>
    <property type="molecule type" value="Genomic_DNA"/>
</dbReference>
<evidence type="ECO:0000313" key="2">
    <source>
        <dbReference type="EMBL" id="AMO36702.1"/>
    </source>
</evidence>
<dbReference type="NCBIfam" id="TIGR02595">
    <property type="entry name" value="PEP_CTERM"/>
    <property type="match status" value="1"/>
</dbReference>
<name>A0A127K413_9RHOO</name>
<evidence type="ECO:0000259" key="1">
    <source>
        <dbReference type="Pfam" id="PF07589"/>
    </source>
</evidence>
<dbReference type="InterPro" id="IPR013424">
    <property type="entry name" value="Ice-binding_C"/>
</dbReference>
<evidence type="ECO:0000313" key="3">
    <source>
        <dbReference type="Proteomes" id="UP000036902"/>
    </source>
</evidence>
<sequence>MKLRYLPPGTLRRLRIKWLALGVLLGSGSCAALAMYLAAIMPPELAYRSPTPTVHPTPSPIEPLGAPVAIPPCTGQGKDCAEAQRAEPKPNAASRAAINTVPEPGALALVAIGLAALAFHRSQA</sequence>
<gene>
    <name evidence="2" type="ORF">AC731_006965</name>
</gene>
<dbReference type="Pfam" id="PF07589">
    <property type="entry name" value="PEP-CTERM"/>
    <property type="match status" value="1"/>
</dbReference>
<dbReference type="STRING" id="1134435.AC731_006965"/>
<dbReference type="KEGG" id="thu:AC731_006965"/>
<accession>A0A127K413</accession>
<reference evidence="3" key="1">
    <citation type="submission" date="2016-03" db="EMBL/GenBank/DDBJ databases">
        <authorList>
            <person name="Ma C."/>
            <person name="Zhou S."/>
            <person name="Yang G."/>
        </authorList>
    </citation>
    <scope>NUCLEOTIDE SEQUENCE [LARGE SCALE GENOMIC DNA]</scope>
    <source>
        <strain evidence="3">SgZ-1</strain>
    </source>
</reference>
<protein>
    <recommendedName>
        <fullName evidence="1">Ice-binding protein C-terminal domain-containing protein</fullName>
    </recommendedName>
</protein>
<dbReference type="Proteomes" id="UP000036902">
    <property type="component" value="Chromosome"/>
</dbReference>
<organism evidence="2 3">
    <name type="scientific">Thauera humireducens</name>
    <dbReference type="NCBI Taxonomy" id="1134435"/>
    <lineage>
        <taxon>Bacteria</taxon>
        <taxon>Pseudomonadati</taxon>
        <taxon>Pseudomonadota</taxon>
        <taxon>Betaproteobacteria</taxon>
        <taxon>Rhodocyclales</taxon>
        <taxon>Zoogloeaceae</taxon>
        <taxon>Thauera</taxon>
    </lineage>
</organism>
<dbReference type="RefSeq" id="WP_048702965.1">
    <property type="nucleotide sequence ID" value="NZ_CP014646.1"/>
</dbReference>
<feature type="domain" description="Ice-binding protein C-terminal" evidence="1">
    <location>
        <begin position="100"/>
        <end position="121"/>
    </location>
</feature>
<proteinExistence type="predicted"/>